<proteinExistence type="predicted"/>
<dbReference type="PANTHER" id="PTHR47027">
    <property type="entry name" value="REVERSE TRANSCRIPTASE DOMAIN-CONTAINING PROTEIN"/>
    <property type="match status" value="1"/>
</dbReference>
<dbReference type="EMBL" id="JAJSOF020000027">
    <property type="protein sequence ID" value="KAJ4433245.1"/>
    <property type="molecule type" value="Genomic_DNA"/>
</dbReference>
<gene>
    <name evidence="1" type="ORF">ANN_15504</name>
</gene>
<dbReference type="Proteomes" id="UP001148838">
    <property type="component" value="Unassembled WGS sequence"/>
</dbReference>
<name>A0ABQ8SIG4_PERAM</name>
<evidence type="ECO:0000313" key="2">
    <source>
        <dbReference type="Proteomes" id="UP001148838"/>
    </source>
</evidence>
<organism evidence="1 2">
    <name type="scientific">Periplaneta americana</name>
    <name type="common">American cockroach</name>
    <name type="synonym">Blatta americana</name>
    <dbReference type="NCBI Taxonomy" id="6978"/>
    <lineage>
        <taxon>Eukaryota</taxon>
        <taxon>Metazoa</taxon>
        <taxon>Ecdysozoa</taxon>
        <taxon>Arthropoda</taxon>
        <taxon>Hexapoda</taxon>
        <taxon>Insecta</taxon>
        <taxon>Pterygota</taxon>
        <taxon>Neoptera</taxon>
        <taxon>Polyneoptera</taxon>
        <taxon>Dictyoptera</taxon>
        <taxon>Blattodea</taxon>
        <taxon>Blattoidea</taxon>
        <taxon>Blattidae</taxon>
        <taxon>Blattinae</taxon>
        <taxon>Periplaneta</taxon>
    </lineage>
</organism>
<protein>
    <recommendedName>
        <fullName evidence="3">Reverse transcriptase domain-containing protein</fullName>
    </recommendedName>
</protein>
<reference evidence="1 2" key="1">
    <citation type="journal article" date="2022" name="Allergy">
        <title>Genome assembly and annotation of Periplaneta americana reveal a comprehensive cockroach allergen profile.</title>
        <authorList>
            <person name="Wang L."/>
            <person name="Xiong Q."/>
            <person name="Saelim N."/>
            <person name="Wang L."/>
            <person name="Nong W."/>
            <person name="Wan A.T."/>
            <person name="Shi M."/>
            <person name="Liu X."/>
            <person name="Cao Q."/>
            <person name="Hui J.H.L."/>
            <person name="Sookrung N."/>
            <person name="Leung T.F."/>
            <person name="Tungtrongchitr A."/>
            <person name="Tsui S.K.W."/>
        </authorList>
    </citation>
    <scope>NUCLEOTIDE SEQUENCE [LARGE SCALE GENOMIC DNA]</scope>
    <source>
        <strain evidence="1">PWHHKU_190912</strain>
    </source>
</reference>
<accession>A0ABQ8SIG4</accession>
<keyword evidence="2" id="KW-1185">Reference proteome</keyword>
<evidence type="ECO:0000313" key="1">
    <source>
        <dbReference type="EMBL" id="KAJ4433245.1"/>
    </source>
</evidence>
<dbReference type="PANTHER" id="PTHR47027:SF29">
    <property type="entry name" value="C2H2-TYPE DOMAIN-CONTAINING PROTEIN"/>
    <property type="match status" value="1"/>
</dbReference>
<evidence type="ECO:0008006" key="3">
    <source>
        <dbReference type="Google" id="ProtNLM"/>
    </source>
</evidence>
<sequence length="456" mass="53063">MRSNGRTNTSPSAAPDQQATTDSGLYGLCATITFFELCFARASHTRGFAIIGCVRKHSTKQIKCSVSMLTVEVNVNKYIQDRIYSHSSLTVIVNSTFQKYVRVSSDERAFNIVSFSHRLCFGLFKANCRIDDLCYRFFPINGNDVNPPYAILINQTMNFVNFQIFVSESSSKKRTNDVMSSSSYDIYRHQSLQRNALEFLFFFIWTHLCNKKTNQQSQFLEVLRRLERVKWTYIKKRSCVGKSGRRKNDAETDQKEKVFAERENTGLLLEASKAIGLEVNPEKTKHIIMSRDQNIVRNEYIRIGDLSFEEVEKFKYLGATVTNINDTQEKIKRRINMGNAYYYSVEKILSSSLLSKNLKVRIYKTVILPVILYGCEFWTLTLREEQRLKGEAQHHSYCKRILYENHIHDIFDTWIDRPRLYGLYRPYALHPALRKVIRSDGFLAILLYNHMTSGDE</sequence>
<comment type="caution">
    <text evidence="1">The sequence shown here is derived from an EMBL/GenBank/DDBJ whole genome shotgun (WGS) entry which is preliminary data.</text>
</comment>